<organism evidence="2 3">
    <name type="scientific">Winogradskyella damuponensis</name>
    <dbReference type="NCBI Taxonomy" id="943939"/>
    <lineage>
        <taxon>Bacteria</taxon>
        <taxon>Pseudomonadati</taxon>
        <taxon>Bacteroidota</taxon>
        <taxon>Flavobacteriia</taxon>
        <taxon>Flavobacteriales</taxon>
        <taxon>Flavobacteriaceae</taxon>
        <taxon>Winogradskyella</taxon>
    </lineage>
</organism>
<dbReference type="InterPro" id="IPR013154">
    <property type="entry name" value="ADH-like_N"/>
</dbReference>
<sequence length="344" mass="38191">MCPAYKTQNVINLIKINFAKNTIIMKAAIYTKYGSPEVIQIIDVEIPSPKPNEVLIKIKASSVTRADTMMRQGIPKFGRLFLGLFKPKNTALGTGFSGVVKAIGSQITKFKVGDEVFGEKLFSTGSNSDFLCMSENELLENKPKNISHIEAAPICDGFLTSYNFLKEHAKLKKDQHILINGASGSLGSAAVQLAKIMGAKVTGVCSTKNIDFVLSLGADEVLDYTIIKVNELQSKYDVVYDTVGKLSYSNTKNVLKANGIFMTPVLRVGVLWQMLRHPKKVKFEATGIKKTEDLKRLLNDLVNFFKQGKLHTHIDKKYHLMDIRYAHQHLDTGRKVGNVVIINP</sequence>
<dbReference type="Proteomes" id="UP001501682">
    <property type="component" value="Unassembled WGS sequence"/>
</dbReference>
<dbReference type="SUPFAM" id="SSF51735">
    <property type="entry name" value="NAD(P)-binding Rossmann-fold domains"/>
    <property type="match status" value="1"/>
</dbReference>
<dbReference type="PANTHER" id="PTHR44013">
    <property type="entry name" value="ZINC-TYPE ALCOHOL DEHYDROGENASE-LIKE PROTEIN C16A3.02C"/>
    <property type="match status" value="1"/>
</dbReference>
<reference evidence="3" key="1">
    <citation type="journal article" date="2019" name="Int. J. Syst. Evol. Microbiol.">
        <title>The Global Catalogue of Microorganisms (GCM) 10K type strain sequencing project: providing services to taxonomists for standard genome sequencing and annotation.</title>
        <authorList>
            <consortium name="The Broad Institute Genomics Platform"/>
            <consortium name="The Broad Institute Genome Sequencing Center for Infectious Disease"/>
            <person name="Wu L."/>
            <person name="Ma J."/>
        </authorList>
    </citation>
    <scope>NUCLEOTIDE SEQUENCE [LARGE SCALE GENOMIC DNA]</scope>
    <source>
        <strain evidence="3">JCM 17633</strain>
    </source>
</reference>
<dbReference type="SUPFAM" id="SSF50129">
    <property type="entry name" value="GroES-like"/>
    <property type="match status" value="1"/>
</dbReference>
<dbReference type="PANTHER" id="PTHR44013:SF1">
    <property type="entry name" value="ZINC-TYPE ALCOHOL DEHYDROGENASE-LIKE PROTEIN C16A3.02C"/>
    <property type="match status" value="1"/>
</dbReference>
<evidence type="ECO:0000313" key="2">
    <source>
        <dbReference type="EMBL" id="GAA4244362.1"/>
    </source>
</evidence>
<evidence type="ECO:0000313" key="3">
    <source>
        <dbReference type="Proteomes" id="UP001501682"/>
    </source>
</evidence>
<dbReference type="InterPro" id="IPR020843">
    <property type="entry name" value="ER"/>
</dbReference>
<dbReference type="Gene3D" id="3.40.50.720">
    <property type="entry name" value="NAD(P)-binding Rossmann-like Domain"/>
    <property type="match status" value="1"/>
</dbReference>
<accession>A0ABP8CWS0</accession>
<evidence type="ECO:0000259" key="1">
    <source>
        <dbReference type="SMART" id="SM00829"/>
    </source>
</evidence>
<dbReference type="Pfam" id="PF13602">
    <property type="entry name" value="ADH_zinc_N_2"/>
    <property type="match status" value="1"/>
</dbReference>
<dbReference type="SMART" id="SM00829">
    <property type="entry name" value="PKS_ER"/>
    <property type="match status" value="1"/>
</dbReference>
<dbReference type="Pfam" id="PF08240">
    <property type="entry name" value="ADH_N"/>
    <property type="match status" value="1"/>
</dbReference>
<dbReference type="InterPro" id="IPR036291">
    <property type="entry name" value="NAD(P)-bd_dom_sf"/>
</dbReference>
<dbReference type="CDD" id="cd08267">
    <property type="entry name" value="MDR1"/>
    <property type="match status" value="1"/>
</dbReference>
<dbReference type="EMBL" id="BAABCB010000019">
    <property type="protein sequence ID" value="GAA4244362.1"/>
    <property type="molecule type" value="Genomic_DNA"/>
</dbReference>
<gene>
    <name evidence="2" type="ORF">GCM10022292_22650</name>
</gene>
<dbReference type="InterPro" id="IPR011032">
    <property type="entry name" value="GroES-like_sf"/>
</dbReference>
<name>A0ABP8CWS0_9FLAO</name>
<feature type="domain" description="Enoyl reductase (ER)" evidence="1">
    <location>
        <begin position="34"/>
        <end position="341"/>
    </location>
</feature>
<keyword evidence="3" id="KW-1185">Reference proteome</keyword>
<comment type="caution">
    <text evidence="2">The sequence shown here is derived from an EMBL/GenBank/DDBJ whole genome shotgun (WGS) entry which is preliminary data.</text>
</comment>
<dbReference type="Gene3D" id="3.90.180.10">
    <property type="entry name" value="Medium-chain alcohol dehydrogenases, catalytic domain"/>
    <property type="match status" value="1"/>
</dbReference>
<dbReference type="InterPro" id="IPR052733">
    <property type="entry name" value="Chloroplast_QOR"/>
</dbReference>
<protein>
    <submittedName>
        <fullName evidence="2">NAD(P)-dependent alcohol dehydrogenase</fullName>
    </submittedName>
</protein>
<proteinExistence type="predicted"/>